<dbReference type="EMBL" id="CM042889">
    <property type="protein sequence ID" value="KAI4318413.1"/>
    <property type="molecule type" value="Genomic_DNA"/>
</dbReference>
<organism evidence="1 2">
    <name type="scientific">Melastoma candidum</name>
    <dbReference type="NCBI Taxonomy" id="119954"/>
    <lineage>
        <taxon>Eukaryota</taxon>
        <taxon>Viridiplantae</taxon>
        <taxon>Streptophyta</taxon>
        <taxon>Embryophyta</taxon>
        <taxon>Tracheophyta</taxon>
        <taxon>Spermatophyta</taxon>
        <taxon>Magnoliopsida</taxon>
        <taxon>eudicotyledons</taxon>
        <taxon>Gunneridae</taxon>
        <taxon>Pentapetalae</taxon>
        <taxon>rosids</taxon>
        <taxon>malvids</taxon>
        <taxon>Myrtales</taxon>
        <taxon>Melastomataceae</taxon>
        <taxon>Melastomatoideae</taxon>
        <taxon>Melastomateae</taxon>
        <taxon>Melastoma</taxon>
    </lineage>
</organism>
<keyword evidence="2" id="KW-1185">Reference proteome</keyword>
<accession>A0ACB9M350</accession>
<comment type="caution">
    <text evidence="1">The sequence shown here is derived from an EMBL/GenBank/DDBJ whole genome shotgun (WGS) entry which is preliminary data.</text>
</comment>
<reference evidence="2" key="1">
    <citation type="journal article" date="2023" name="Front. Plant Sci.">
        <title>Chromosomal-level genome assembly of Melastoma candidum provides insights into trichome evolution.</title>
        <authorList>
            <person name="Zhong Y."/>
            <person name="Wu W."/>
            <person name="Sun C."/>
            <person name="Zou P."/>
            <person name="Liu Y."/>
            <person name="Dai S."/>
            <person name="Zhou R."/>
        </authorList>
    </citation>
    <scope>NUCLEOTIDE SEQUENCE [LARGE SCALE GENOMIC DNA]</scope>
</reference>
<sequence>MDVGRDDDLRLTALQEKPTSDSGAGALVEYASPAFKEEEEDLEIKLRRIVENVPVRVSNTSGSSDCTGSADFHQLLQCRQMRWRDQDWLSRMDLECRLPEEERDGRLHQEGRKKAAEERTVKSVENVRKRSRKRKEKKESKPNSAGEGRGVCRRLMRDDNT</sequence>
<dbReference type="Proteomes" id="UP001057402">
    <property type="component" value="Chromosome 10"/>
</dbReference>
<proteinExistence type="predicted"/>
<protein>
    <submittedName>
        <fullName evidence="1">Uncharacterized protein</fullName>
    </submittedName>
</protein>
<evidence type="ECO:0000313" key="1">
    <source>
        <dbReference type="EMBL" id="KAI4318413.1"/>
    </source>
</evidence>
<name>A0ACB9M350_9MYRT</name>
<evidence type="ECO:0000313" key="2">
    <source>
        <dbReference type="Proteomes" id="UP001057402"/>
    </source>
</evidence>
<gene>
    <name evidence="1" type="ORF">MLD38_032119</name>
</gene>